<name>A0AAN7ARR1_9PEZI</name>
<dbReference type="InterPro" id="IPR021084">
    <property type="entry name" value="Het-s_prion_dom"/>
</dbReference>
<gene>
    <name evidence="3" type="ORF">QBC40DRAFT_312493</name>
</gene>
<evidence type="ECO:0000313" key="3">
    <source>
        <dbReference type="EMBL" id="KAK4196913.1"/>
    </source>
</evidence>
<dbReference type="Proteomes" id="UP001303160">
    <property type="component" value="Unassembled WGS sequence"/>
</dbReference>
<accession>A0AAN7ARR1</accession>
<dbReference type="Gene3D" id="1.20.120.1020">
    <property type="entry name" value="Prion-inhibition and propagation, HeLo domain"/>
    <property type="match status" value="1"/>
</dbReference>
<reference evidence="3" key="1">
    <citation type="journal article" date="2023" name="Mol. Phylogenet. Evol.">
        <title>Genome-scale phylogeny and comparative genomics of the fungal order Sordariales.</title>
        <authorList>
            <person name="Hensen N."/>
            <person name="Bonometti L."/>
            <person name="Westerberg I."/>
            <person name="Brannstrom I.O."/>
            <person name="Guillou S."/>
            <person name="Cros-Aarteil S."/>
            <person name="Calhoun S."/>
            <person name="Haridas S."/>
            <person name="Kuo A."/>
            <person name="Mondo S."/>
            <person name="Pangilinan J."/>
            <person name="Riley R."/>
            <person name="LaButti K."/>
            <person name="Andreopoulos B."/>
            <person name="Lipzen A."/>
            <person name="Chen C."/>
            <person name="Yan M."/>
            <person name="Daum C."/>
            <person name="Ng V."/>
            <person name="Clum A."/>
            <person name="Steindorff A."/>
            <person name="Ohm R.A."/>
            <person name="Martin F."/>
            <person name="Silar P."/>
            <person name="Natvig D.O."/>
            <person name="Lalanne C."/>
            <person name="Gautier V."/>
            <person name="Ament-Velasquez S.L."/>
            <person name="Kruys A."/>
            <person name="Hutchinson M.I."/>
            <person name="Powell A.J."/>
            <person name="Barry K."/>
            <person name="Miller A.N."/>
            <person name="Grigoriev I.V."/>
            <person name="Debuchy R."/>
            <person name="Gladieux P."/>
            <person name="Hiltunen Thoren M."/>
            <person name="Johannesson H."/>
        </authorList>
    </citation>
    <scope>NUCLEOTIDE SEQUENCE</scope>
    <source>
        <strain evidence="3">CBS 315.58</strain>
    </source>
</reference>
<dbReference type="InterPro" id="IPR021109">
    <property type="entry name" value="Peptidase_aspartic_dom_sf"/>
</dbReference>
<evidence type="ECO:0000259" key="2">
    <source>
        <dbReference type="Pfam" id="PF14479"/>
    </source>
</evidence>
<feature type="domain" description="Prion-inhibition and propagation HeLo" evidence="2">
    <location>
        <begin position="454"/>
        <end position="525"/>
    </location>
</feature>
<organism evidence="3 4">
    <name type="scientific">Triangularia verruculosa</name>
    <dbReference type="NCBI Taxonomy" id="2587418"/>
    <lineage>
        <taxon>Eukaryota</taxon>
        <taxon>Fungi</taxon>
        <taxon>Dikarya</taxon>
        <taxon>Ascomycota</taxon>
        <taxon>Pezizomycotina</taxon>
        <taxon>Sordariomycetes</taxon>
        <taxon>Sordariomycetidae</taxon>
        <taxon>Sordariales</taxon>
        <taxon>Podosporaceae</taxon>
        <taxon>Triangularia</taxon>
    </lineage>
</organism>
<protein>
    <submittedName>
        <fullName evidence="3">Uncharacterized protein</fullName>
    </submittedName>
</protein>
<comment type="caution">
    <text evidence="3">The sequence shown here is derived from an EMBL/GenBank/DDBJ whole genome shotgun (WGS) entry which is preliminary data.</text>
</comment>
<evidence type="ECO:0000259" key="1">
    <source>
        <dbReference type="Pfam" id="PF11558"/>
    </source>
</evidence>
<dbReference type="InterPro" id="IPR029498">
    <property type="entry name" value="HeLo_dom"/>
</dbReference>
<dbReference type="Pfam" id="PF14479">
    <property type="entry name" value="HeLo"/>
    <property type="match status" value="1"/>
</dbReference>
<dbReference type="InterPro" id="IPR038305">
    <property type="entry name" value="HeLo_sf"/>
</dbReference>
<dbReference type="Pfam" id="PF11558">
    <property type="entry name" value="HET-s_218-289"/>
    <property type="match status" value="1"/>
</dbReference>
<reference evidence="3" key="2">
    <citation type="submission" date="2023-05" db="EMBL/GenBank/DDBJ databases">
        <authorList>
            <consortium name="Lawrence Berkeley National Laboratory"/>
            <person name="Steindorff A."/>
            <person name="Hensen N."/>
            <person name="Bonometti L."/>
            <person name="Westerberg I."/>
            <person name="Brannstrom I.O."/>
            <person name="Guillou S."/>
            <person name="Cros-Aarteil S."/>
            <person name="Calhoun S."/>
            <person name="Haridas S."/>
            <person name="Kuo A."/>
            <person name="Mondo S."/>
            <person name="Pangilinan J."/>
            <person name="Riley R."/>
            <person name="Labutti K."/>
            <person name="Andreopoulos B."/>
            <person name="Lipzen A."/>
            <person name="Chen C."/>
            <person name="Yanf M."/>
            <person name="Daum C."/>
            <person name="Ng V."/>
            <person name="Clum A."/>
            <person name="Ohm R."/>
            <person name="Martin F."/>
            <person name="Silar P."/>
            <person name="Natvig D."/>
            <person name="Lalanne C."/>
            <person name="Gautier V."/>
            <person name="Ament-Velasquez S.L."/>
            <person name="Kruys A."/>
            <person name="Hutchinson M.I."/>
            <person name="Powell A.J."/>
            <person name="Barry K."/>
            <person name="Miller A.N."/>
            <person name="Grigoriev I.V."/>
            <person name="Debuchy R."/>
            <person name="Gladieux P."/>
            <person name="Thoren M.H."/>
            <person name="Johannesson H."/>
        </authorList>
    </citation>
    <scope>NUCLEOTIDE SEQUENCE</scope>
    <source>
        <strain evidence="3">CBS 315.58</strain>
    </source>
</reference>
<feature type="domain" description="Het-s prion-forming" evidence="1">
    <location>
        <begin position="554"/>
        <end position="612"/>
    </location>
</feature>
<sequence length="614" mass="67894">MSSLEQLFEKLLGLSKNRSRSDVTFRSAETGFHDLVELLRNISRLVKAAEISSQTEPADDTLYYAAEATRAAANAADAAAEAANAATRATSIAPANRVAKHALTAAFRAACLLADRFQQESSQLTSFYQFLFHDRQLQLPMPIFTQLPLIGQRIITVTASSLWDTSVGLLSRLNSDHADLSVLQTLLKLYREGNASLLSSLRQFLLKSHLFCNMNVLRRAAASEGCVLVELGLTHDASLRARNIEKRLKLDLFRGENTRKLGGFREDESPRPEHFRDDELQLVPVGTHSADDGDDGDIQVVSGKVQEGVDDDDFLTFPGRLNDVPLKPLIDTGGGCNLVKLEWLRRNGIHVDENAPGEHSLLMADGSESKKCPSIKARWSFDGRNKVWVDVEFVVVEDYQYDALIGLAFLKLSQTIHNSAGRLVFPEFKGIHAKKKGAIPLYNFKTNNSAPVGSRREKDSRQRQKGTSFIKKTTWALYDGKEFEKLVVQIIGFVDELEKLVPVEEVCRKLAEQEVATVVDKESLPSLKAAAKDLDQLLVDAIIRNSEKDTGADQYSAEEIEATETADVQIGSSYGGEAFLRNSSFVFRKTKNSVGRIMAGGSSRVQIGNRYGVK</sequence>
<dbReference type="AlphaFoldDB" id="A0AAN7ARR1"/>
<proteinExistence type="predicted"/>
<evidence type="ECO:0000313" key="4">
    <source>
        <dbReference type="Proteomes" id="UP001303160"/>
    </source>
</evidence>
<dbReference type="Gene3D" id="2.40.70.10">
    <property type="entry name" value="Acid Proteases"/>
    <property type="match status" value="1"/>
</dbReference>
<keyword evidence="4" id="KW-1185">Reference proteome</keyword>
<dbReference type="EMBL" id="MU863974">
    <property type="protein sequence ID" value="KAK4196913.1"/>
    <property type="molecule type" value="Genomic_DNA"/>
</dbReference>